<comment type="caution">
    <text evidence="2">The sequence shown here is derived from an EMBL/GenBank/DDBJ whole genome shotgun (WGS) entry which is preliminary data.</text>
</comment>
<dbReference type="AlphaFoldDB" id="A0A0P6WFA8"/>
<dbReference type="CDD" id="cd03441">
    <property type="entry name" value="R_hydratase_like"/>
    <property type="match status" value="1"/>
</dbReference>
<dbReference type="SUPFAM" id="SSF54637">
    <property type="entry name" value="Thioesterase/thiol ester dehydrase-isomerase"/>
    <property type="match status" value="1"/>
</dbReference>
<dbReference type="Gene3D" id="3.10.129.10">
    <property type="entry name" value="Hotdog Thioesterase"/>
    <property type="match status" value="1"/>
</dbReference>
<dbReference type="EMBL" id="LJYW01000001">
    <property type="protein sequence ID" value="KPL53300.1"/>
    <property type="molecule type" value="Genomic_DNA"/>
</dbReference>
<proteinExistence type="predicted"/>
<reference evidence="2 3" key="1">
    <citation type="submission" date="2015-09" db="EMBL/GenBank/DDBJ databases">
        <authorList>
            <person name="Jackson K.R."/>
            <person name="Lunt B.L."/>
            <person name="Fisher J.N.B."/>
            <person name="Gardner A.V."/>
            <person name="Bailey M.E."/>
            <person name="Deus L.M."/>
            <person name="Earl A.S."/>
            <person name="Gibby P.D."/>
            <person name="Hartmann K.A."/>
            <person name="Liu J.E."/>
            <person name="Manci A.M."/>
            <person name="Nielsen D.A."/>
            <person name="Solomon M.B."/>
            <person name="Breakwell D.P."/>
            <person name="Burnett S.H."/>
            <person name="Grose J.H."/>
        </authorList>
    </citation>
    <scope>NUCLEOTIDE SEQUENCE [LARGE SCALE GENOMIC DNA]</scope>
    <source>
        <strain evidence="2 3">16</strain>
    </source>
</reference>
<evidence type="ECO:0000259" key="1">
    <source>
        <dbReference type="Pfam" id="PF01575"/>
    </source>
</evidence>
<protein>
    <recommendedName>
        <fullName evidence="1">MaoC-like domain-containing protein</fullName>
    </recommendedName>
</protein>
<dbReference type="Pfam" id="PF01575">
    <property type="entry name" value="MaoC_dehydratas"/>
    <property type="match status" value="1"/>
</dbReference>
<dbReference type="STRING" id="665126.ABB55_14665"/>
<keyword evidence="3" id="KW-1185">Reference proteome</keyword>
<sequence>MTRPAPSLPTAEIAISQDLIDGYAAVSGDFNPVHVDRAFGAASAFGSTIAHGCLPMEPIFMALQRWLGVPALPPGSTMDLRYHRPSRPGDVIRLDAATPEADPGGGTRIPFACLNQAGEKVIEGVAVLPAAVG</sequence>
<dbReference type="RefSeq" id="WP_054359465.1">
    <property type="nucleotide sequence ID" value="NZ_LJYW01000001.1"/>
</dbReference>
<organism evidence="2 3">
    <name type="scientific">Prosthecodimorpha hirschii</name>
    <dbReference type="NCBI Taxonomy" id="665126"/>
    <lineage>
        <taxon>Bacteria</taxon>
        <taxon>Pseudomonadati</taxon>
        <taxon>Pseudomonadota</taxon>
        <taxon>Alphaproteobacteria</taxon>
        <taxon>Hyphomicrobiales</taxon>
        <taxon>Ancalomicrobiaceae</taxon>
        <taxon>Prosthecodimorpha</taxon>
    </lineage>
</organism>
<gene>
    <name evidence="2" type="ORF">ABB55_14665</name>
</gene>
<dbReference type="InterPro" id="IPR002539">
    <property type="entry name" value="MaoC-like_dom"/>
</dbReference>
<accession>A0A0P6WFA8</accession>
<evidence type="ECO:0000313" key="3">
    <source>
        <dbReference type="Proteomes" id="UP000048984"/>
    </source>
</evidence>
<dbReference type="Proteomes" id="UP000048984">
    <property type="component" value="Unassembled WGS sequence"/>
</dbReference>
<evidence type="ECO:0000313" key="2">
    <source>
        <dbReference type="EMBL" id="KPL53300.1"/>
    </source>
</evidence>
<name>A0A0P6WFA8_9HYPH</name>
<reference evidence="2 3" key="2">
    <citation type="submission" date="2015-10" db="EMBL/GenBank/DDBJ databases">
        <title>Draft Genome Sequence of Prosthecomicrobium hirschii ATCC 27832.</title>
        <authorList>
            <person name="Daniel J."/>
            <person name="Givan S.A."/>
            <person name="Brun Y.V."/>
            <person name="Brown P.J."/>
        </authorList>
    </citation>
    <scope>NUCLEOTIDE SEQUENCE [LARGE SCALE GENOMIC DNA]</scope>
    <source>
        <strain evidence="2 3">16</strain>
    </source>
</reference>
<dbReference type="InterPro" id="IPR029069">
    <property type="entry name" value="HotDog_dom_sf"/>
</dbReference>
<feature type="domain" description="MaoC-like" evidence="1">
    <location>
        <begin position="11"/>
        <end position="97"/>
    </location>
</feature>